<organism evidence="11 12">
    <name type="scientific">Helicobacter saguini</name>
    <dbReference type="NCBI Taxonomy" id="1548018"/>
    <lineage>
        <taxon>Bacteria</taxon>
        <taxon>Pseudomonadati</taxon>
        <taxon>Campylobacterota</taxon>
        <taxon>Epsilonproteobacteria</taxon>
        <taxon>Campylobacterales</taxon>
        <taxon>Helicobacteraceae</taxon>
        <taxon>Helicobacter</taxon>
    </lineage>
</organism>
<evidence type="ECO:0000256" key="4">
    <source>
        <dbReference type="ARBA" id="ARBA00022692"/>
    </source>
</evidence>
<dbReference type="PROSITE" id="PS52016">
    <property type="entry name" value="TONB_DEPENDENT_REC_3"/>
    <property type="match status" value="1"/>
</dbReference>
<dbReference type="AlphaFoldDB" id="A0A6L7DG47"/>
<dbReference type="GO" id="GO:0044718">
    <property type="term" value="P:siderophore transmembrane transport"/>
    <property type="evidence" value="ECO:0007669"/>
    <property type="project" value="TreeGrafter"/>
</dbReference>
<proteinExistence type="inferred from homology"/>
<dbReference type="GO" id="GO:0015344">
    <property type="term" value="F:siderophore uptake transmembrane transporter activity"/>
    <property type="evidence" value="ECO:0007669"/>
    <property type="project" value="TreeGrafter"/>
</dbReference>
<accession>A0A6L7DG47</accession>
<dbReference type="PANTHER" id="PTHR30069:SF50">
    <property type="entry name" value="TONB-DEPENDENT RECEPTOR HI_1217-RELATED"/>
    <property type="match status" value="1"/>
</dbReference>
<evidence type="ECO:0000256" key="6">
    <source>
        <dbReference type="ARBA" id="ARBA00023136"/>
    </source>
</evidence>
<dbReference type="RefSeq" id="WP_118949159.1">
    <property type="nucleotide sequence ID" value="NZ_QBIU01000001.1"/>
</dbReference>
<feature type="domain" description="TonB-dependent receptor-like beta-barrel" evidence="10">
    <location>
        <begin position="493"/>
        <end position="949"/>
    </location>
</feature>
<evidence type="ECO:0000256" key="8">
    <source>
        <dbReference type="PROSITE-ProRule" id="PRU01360"/>
    </source>
</evidence>
<dbReference type="SUPFAM" id="SSF56935">
    <property type="entry name" value="Porins"/>
    <property type="match status" value="1"/>
</dbReference>
<reference evidence="11 12" key="1">
    <citation type="submission" date="2019-12" db="EMBL/GenBank/DDBJ databases">
        <title>Multi-Generational Helicobacter saguini Isolates.</title>
        <authorList>
            <person name="Mannion A."/>
            <person name="Shen Z."/>
            <person name="Fox J.G."/>
        </authorList>
    </citation>
    <scope>NUCLEOTIDE SEQUENCE [LARGE SCALE GENOMIC DNA]</scope>
    <source>
        <strain evidence="12">16-048 (F4)</strain>
    </source>
</reference>
<evidence type="ECO:0000313" key="12">
    <source>
        <dbReference type="Proteomes" id="UP000477070"/>
    </source>
</evidence>
<keyword evidence="5" id="KW-0798">TonB box</keyword>
<keyword evidence="4 8" id="KW-0812">Transmembrane</keyword>
<comment type="subcellular location">
    <subcellularLocation>
        <location evidence="1 8">Cell outer membrane</location>
        <topology evidence="1 8">Multi-pass membrane protein</topology>
    </subcellularLocation>
</comment>
<evidence type="ECO:0000256" key="9">
    <source>
        <dbReference type="SAM" id="MobiDB-lite"/>
    </source>
</evidence>
<evidence type="ECO:0000256" key="3">
    <source>
        <dbReference type="ARBA" id="ARBA00022452"/>
    </source>
</evidence>
<keyword evidence="6 8" id="KW-0472">Membrane</keyword>
<dbReference type="Pfam" id="PF00593">
    <property type="entry name" value="TonB_dep_Rec_b-barrel"/>
    <property type="match status" value="1"/>
</dbReference>
<dbReference type="GO" id="GO:0009279">
    <property type="term" value="C:cell outer membrane"/>
    <property type="evidence" value="ECO:0007669"/>
    <property type="project" value="UniProtKB-SubCell"/>
</dbReference>
<keyword evidence="7 8" id="KW-0998">Cell outer membrane</keyword>
<evidence type="ECO:0000256" key="5">
    <source>
        <dbReference type="ARBA" id="ARBA00023077"/>
    </source>
</evidence>
<evidence type="ECO:0000256" key="7">
    <source>
        <dbReference type="ARBA" id="ARBA00023237"/>
    </source>
</evidence>
<dbReference type="PANTHER" id="PTHR30069">
    <property type="entry name" value="TONB-DEPENDENT OUTER MEMBRANE RECEPTOR"/>
    <property type="match status" value="1"/>
</dbReference>
<evidence type="ECO:0000256" key="2">
    <source>
        <dbReference type="ARBA" id="ARBA00022448"/>
    </source>
</evidence>
<dbReference type="InterPro" id="IPR000531">
    <property type="entry name" value="Beta-barrel_TonB"/>
</dbReference>
<dbReference type="InterPro" id="IPR037066">
    <property type="entry name" value="Plug_dom_sf"/>
</dbReference>
<dbReference type="InterPro" id="IPR036942">
    <property type="entry name" value="Beta-barrel_TonB_sf"/>
</dbReference>
<evidence type="ECO:0000256" key="1">
    <source>
        <dbReference type="ARBA" id="ARBA00004571"/>
    </source>
</evidence>
<evidence type="ECO:0000313" key="11">
    <source>
        <dbReference type="EMBL" id="MWV69276.1"/>
    </source>
</evidence>
<feature type="region of interest" description="Disordered" evidence="9">
    <location>
        <begin position="137"/>
        <end position="166"/>
    </location>
</feature>
<dbReference type="Gene3D" id="2.170.130.10">
    <property type="entry name" value="TonB-dependent receptor, plug domain"/>
    <property type="match status" value="1"/>
</dbReference>
<protein>
    <submittedName>
        <fullName evidence="11">TonB-dependent receptor</fullName>
    </submittedName>
</protein>
<sequence>MRILLFCAVFFAVLFADSIESKEDSINDITHHAITHSAITHPPTPPNVNIKQGGGLSSHKSIDKQDSIKIALNENIESKQTKVDVSPAAQHDEMKNVQNNGIKNVQNEKIKIALNENIESRKKDSIKLALNERNIESSKEDSINDITHPPTPLRKGGGLSSHKSIDKQDSIKLALSENTESNLSPTHRHINKKDSIKIALNESNTESNLSPTHHPTNKKDSIKLAASNVANTTNASKTTSDDDDDEIIFDEINVSAAKIKDEEKPFTKPGAVSTRTGVADSTQSLDQIIRGIPGTFTQVDQSQGTISVNIRNMTGLGRVNTEIDGVTQTFFGSSEDSGRYHTGGKLMGTSAFGAAIDQNLIVGVDVERGSFSGSRSNALMGSANLRTIGVDDILRDSKYFGVIAKFGYGDNKVGPNYMAGVATKYRFSDNFVIGAMYAYSGRKTEQGYRTGGGFQTRPNTQTMVIENLTQQPNNHLAKIETKFFKYHQAILSFRHYDNHLAGRKIRQDTIQTNYKFKPNSNLIDFNVMGAYSNSAQIYDENAEVMGGAIGKMNGKAYNNAMQIEAYNIFSFPLSTNTNISTRLGYKYFYNNYNRDFDISVVCGDTSPDTCYDDGTMLTSMMYGFQPKGTQHIHTIYLDSNYNYKIINLNANLSYILWNLNTTREAPCSGTNKYCNPKEAGYFSRSGSNFNTSLMLSFNFHGLFTPFVSYALTSRIPNVQEMFFGSHSATAQNFNTSLKPEIAQTYQAGFSSFKQGLFFSDDSFGFKSTVFYTDIQDYIYGRTIGGSNASGSPTGRNDLLYLSFNGFAKMYGLESELHYDMGYFYIRASYTLQRANLIVSESDANYGGSGTSNLQQHTGQSQFAELPEDYGNFDLGIRLWKKKIVVGTLIKYIGRTKRINPYTPFTTPSPDNAYLQVSTQYLPRIPVIYDMYINFFLHKNLDLRLEIQNLMDTNYMDALYTYNSNSGAIGSGGLTLFNNSARGRTYIASVTIRY</sequence>
<name>A0A6L7DG47_9HELI</name>
<gene>
    <name evidence="11" type="ORF">DCO61_04440</name>
</gene>
<keyword evidence="3 8" id="KW-1134">Transmembrane beta strand</keyword>
<keyword evidence="11" id="KW-0675">Receptor</keyword>
<dbReference type="Gene3D" id="2.40.170.20">
    <property type="entry name" value="TonB-dependent receptor, beta-barrel domain"/>
    <property type="match status" value="1"/>
</dbReference>
<comment type="similarity">
    <text evidence="8">Belongs to the TonB-dependent receptor family.</text>
</comment>
<keyword evidence="2 8" id="KW-0813">Transport</keyword>
<dbReference type="InterPro" id="IPR039426">
    <property type="entry name" value="TonB-dep_rcpt-like"/>
</dbReference>
<dbReference type="Proteomes" id="UP000477070">
    <property type="component" value="Unassembled WGS sequence"/>
</dbReference>
<evidence type="ECO:0000259" key="10">
    <source>
        <dbReference type="Pfam" id="PF00593"/>
    </source>
</evidence>
<comment type="caution">
    <text evidence="11">The sequence shown here is derived from an EMBL/GenBank/DDBJ whole genome shotgun (WGS) entry which is preliminary data.</text>
</comment>
<dbReference type="EMBL" id="QBIU01000001">
    <property type="protein sequence ID" value="MWV69276.1"/>
    <property type="molecule type" value="Genomic_DNA"/>
</dbReference>